<name>A0A944GRT6_9HYPH</name>
<protein>
    <submittedName>
        <fullName evidence="1">Uncharacterized protein</fullName>
    </submittedName>
</protein>
<evidence type="ECO:0000313" key="1">
    <source>
        <dbReference type="EMBL" id="MBS8260048.1"/>
    </source>
</evidence>
<sequence>MQAVGAVTKTVLNRALVGNVVFLAAFHNQETHPQACARWRLAKDACRKAVGLALKKAGNGGLREVIQPLEQPSTICFGTKNAFF</sequence>
<reference evidence="1" key="1">
    <citation type="submission" date="2018-08" db="EMBL/GenBank/DDBJ databases">
        <authorList>
            <person name="Jin W."/>
            <person name="Wang H."/>
            <person name="Yang Y."/>
            <person name="Li M."/>
            <person name="Liu J."/>
        </authorList>
    </citation>
    <scope>NUCLEOTIDE SEQUENCE</scope>
    <source>
        <strain evidence="1">AESS21</strain>
    </source>
</reference>
<proteinExistence type="predicted"/>
<dbReference type="EMBL" id="QTKU01000001">
    <property type="protein sequence ID" value="MBS8260048.1"/>
    <property type="molecule type" value="Genomic_DNA"/>
</dbReference>
<dbReference type="AlphaFoldDB" id="A0A944GRT6"/>
<reference evidence="1" key="2">
    <citation type="journal article" date="2021" name="Microorganisms">
        <title>Bacterial Dimethylsulfoniopropionate Biosynthesis in the East China Sea.</title>
        <authorList>
            <person name="Liu J."/>
            <person name="Zhang Y."/>
            <person name="Liu J."/>
            <person name="Zhong H."/>
            <person name="Williams B.T."/>
            <person name="Zheng Y."/>
            <person name="Curson A.R.J."/>
            <person name="Sun C."/>
            <person name="Sun H."/>
            <person name="Song D."/>
            <person name="Wagner Mackenzie B."/>
            <person name="Bermejo Martinez A."/>
            <person name="Todd J.D."/>
            <person name="Zhang X.H."/>
        </authorList>
    </citation>
    <scope>NUCLEOTIDE SEQUENCE</scope>
    <source>
        <strain evidence="1">AESS21</strain>
    </source>
</reference>
<dbReference type="Proteomes" id="UP000705379">
    <property type="component" value="Unassembled WGS sequence"/>
</dbReference>
<organism evidence="1 2">
    <name type="scientific">Roseibium polysiphoniae</name>
    <dbReference type="NCBI Taxonomy" id="2571221"/>
    <lineage>
        <taxon>Bacteria</taxon>
        <taxon>Pseudomonadati</taxon>
        <taxon>Pseudomonadota</taxon>
        <taxon>Alphaproteobacteria</taxon>
        <taxon>Hyphomicrobiales</taxon>
        <taxon>Stappiaceae</taxon>
        <taxon>Roseibium</taxon>
    </lineage>
</organism>
<evidence type="ECO:0000313" key="2">
    <source>
        <dbReference type="Proteomes" id="UP000705379"/>
    </source>
</evidence>
<accession>A0A944GRT6</accession>
<comment type="caution">
    <text evidence="1">The sequence shown here is derived from an EMBL/GenBank/DDBJ whole genome shotgun (WGS) entry which is preliminary data.</text>
</comment>
<gene>
    <name evidence="1" type="ORF">DYI23_07450</name>
</gene>